<name>A0A7J2TI00_ARCFL</name>
<dbReference type="InterPro" id="IPR052045">
    <property type="entry name" value="Sulfur_Carrier/Prot_Modifier"/>
</dbReference>
<dbReference type="Pfam" id="PF02597">
    <property type="entry name" value="ThiS"/>
    <property type="match status" value="1"/>
</dbReference>
<dbReference type="Gene3D" id="3.10.20.30">
    <property type="match status" value="1"/>
</dbReference>
<accession>A0A7J2TI00</accession>
<sequence length="86" mass="9714">MPRVKLFAIFREMAGVSEIEIDGKKLEEVIQNLVSRYPKLKEAFFSEGKLRDIVHIMVNGKHFRGNLDLEVSENDVIAIFPPVSGG</sequence>
<dbReference type="InterPro" id="IPR003749">
    <property type="entry name" value="ThiS/MoaD-like"/>
</dbReference>
<dbReference type="SUPFAM" id="SSF54285">
    <property type="entry name" value="MoaD/ThiS"/>
    <property type="match status" value="1"/>
</dbReference>
<evidence type="ECO:0000313" key="1">
    <source>
        <dbReference type="EMBL" id="HEH34804.1"/>
    </source>
</evidence>
<dbReference type="PANTHER" id="PTHR38031:SF1">
    <property type="entry name" value="SULFUR CARRIER PROTEIN CYSO"/>
    <property type="match status" value="1"/>
</dbReference>
<dbReference type="InterPro" id="IPR010038">
    <property type="entry name" value="MoaD_arc-typ"/>
</dbReference>
<comment type="caution">
    <text evidence="1">The sequence shown here is derived from an EMBL/GenBank/DDBJ whole genome shotgun (WGS) entry which is preliminary data.</text>
</comment>
<dbReference type="NCBIfam" id="NF041918">
    <property type="entry name" value="SAMP1"/>
    <property type="match status" value="1"/>
</dbReference>
<dbReference type="InterPro" id="IPR054834">
    <property type="entry name" value="SAMP1_3"/>
</dbReference>
<gene>
    <name evidence="1" type="ORF">ENP88_01325</name>
</gene>
<dbReference type="InterPro" id="IPR016155">
    <property type="entry name" value="Mopterin_synth/thiamin_S_b"/>
</dbReference>
<dbReference type="AlphaFoldDB" id="A0A7J2TI00"/>
<proteinExistence type="predicted"/>
<dbReference type="CDD" id="cd17040">
    <property type="entry name" value="Ubl_MoaD_like"/>
    <property type="match status" value="1"/>
</dbReference>
<protein>
    <submittedName>
        <fullName evidence="1">MoaD family protein</fullName>
    </submittedName>
</protein>
<dbReference type="PANTHER" id="PTHR38031">
    <property type="entry name" value="SULFUR CARRIER PROTEIN SLR0821-RELATED"/>
    <property type="match status" value="1"/>
</dbReference>
<dbReference type="NCBIfam" id="TIGR01687">
    <property type="entry name" value="moaD_arch"/>
    <property type="match status" value="1"/>
</dbReference>
<reference evidence="1" key="1">
    <citation type="journal article" date="2020" name="mSystems">
        <title>Genome- and Community-Level Interaction Insights into Carbon Utilization and Element Cycling Functions of Hydrothermarchaeota in Hydrothermal Sediment.</title>
        <authorList>
            <person name="Zhou Z."/>
            <person name="Liu Y."/>
            <person name="Xu W."/>
            <person name="Pan J."/>
            <person name="Luo Z.H."/>
            <person name="Li M."/>
        </authorList>
    </citation>
    <scope>NUCLEOTIDE SEQUENCE [LARGE SCALE GENOMIC DNA]</scope>
    <source>
        <strain evidence="1">SpSt-26</strain>
    </source>
</reference>
<dbReference type="EMBL" id="DSLA01000022">
    <property type="protein sequence ID" value="HEH34804.1"/>
    <property type="molecule type" value="Genomic_DNA"/>
</dbReference>
<dbReference type="InterPro" id="IPR012675">
    <property type="entry name" value="Beta-grasp_dom_sf"/>
</dbReference>
<organism evidence="1">
    <name type="scientific">Archaeoglobus fulgidus</name>
    <dbReference type="NCBI Taxonomy" id="2234"/>
    <lineage>
        <taxon>Archaea</taxon>
        <taxon>Methanobacteriati</taxon>
        <taxon>Methanobacteriota</taxon>
        <taxon>Archaeoglobi</taxon>
        <taxon>Archaeoglobales</taxon>
        <taxon>Archaeoglobaceae</taxon>
        <taxon>Archaeoglobus</taxon>
    </lineage>
</organism>